<dbReference type="InterPro" id="IPR014721">
    <property type="entry name" value="Ribsml_uS5_D2-typ_fold_subgr"/>
</dbReference>
<keyword evidence="2 6" id="KW-0547">Nucleotide-binding</keyword>
<dbReference type="GO" id="GO:0005525">
    <property type="term" value="F:GTP binding"/>
    <property type="evidence" value="ECO:0007669"/>
    <property type="project" value="UniProtKB-UniRule"/>
</dbReference>
<dbReference type="FunFam" id="3.30.70.240:FF:000001">
    <property type="entry name" value="Elongation factor G"/>
    <property type="match status" value="1"/>
</dbReference>
<dbReference type="PANTHER" id="PTHR43261:SF1">
    <property type="entry name" value="RIBOSOME-RELEASING FACTOR 2, MITOCHONDRIAL"/>
    <property type="match status" value="1"/>
</dbReference>
<keyword evidence="6" id="KW-0963">Cytoplasm</keyword>
<evidence type="ECO:0000313" key="10">
    <source>
        <dbReference type="Proteomes" id="UP000035656"/>
    </source>
</evidence>
<dbReference type="Gene3D" id="3.30.230.10">
    <property type="match status" value="1"/>
</dbReference>
<dbReference type="Pfam" id="PF14492">
    <property type="entry name" value="EFG_III"/>
    <property type="match status" value="1"/>
</dbReference>
<keyword evidence="3 6" id="KW-0251">Elongation factor</keyword>
<dbReference type="SUPFAM" id="SSF52540">
    <property type="entry name" value="P-loop containing nucleoside triphosphate hydrolases"/>
    <property type="match status" value="1"/>
</dbReference>
<evidence type="ECO:0000256" key="7">
    <source>
        <dbReference type="NCBIfam" id="TIGR00484"/>
    </source>
</evidence>
<dbReference type="Pfam" id="PF00679">
    <property type="entry name" value="EFG_C"/>
    <property type="match status" value="1"/>
</dbReference>
<dbReference type="InterPro" id="IPR004540">
    <property type="entry name" value="Transl_elong_EFG/EF2"/>
</dbReference>
<dbReference type="FunFam" id="3.40.50.300:FF:000029">
    <property type="entry name" value="Elongation factor G"/>
    <property type="match status" value="1"/>
</dbReference>
<gene>
    <name evidence="6 9" type="primary">fusA</name>
    <name evidence="9" type="ORF">UX70_C0001G0210</name>
</gene>
<feature type="binding site" evidence="6">
    <location>
        <begin position="16"/>
        <end position="23"/>
    </location>
    <ligand>
        <name>GTP</name>
        <dbReference type="ChEBI" id="CHEBI:37565"/>
    </ligand>
</feature>
<dbReference type="Proteomes" id="UP000035656">
    <property type="component" value="Chromosome"/>
</dbReference>
<dbReference type="EMBL" id="CP011209">
    <property type="protein sequence ID" value="AKM77938.1"/>
    <property type="molecule type" value="Genomic_DNA"/>
</dbReference>
<dbReference type="InterPro" id="IPR000795">
    <property type="entry name" value="T_Tr_GTP-bd_dom"/>
</dbReference>
<feature type="domain" description="Tr-type G" evidence="8">
    <location>
        <begin position="7"/>
        <end position="302"/>
    </location>
</feature>
<dbReference type="InterPro" id="IPR035649">
    <property type="entry name" value="EFG_V"/>
</dbReference>
<dbReference type="NCBIfam" id="TIGR00231">
    <property type="entry name" value="small_GTP"/>
    <property type="match status" value="1"/>
</dbReference>
<feature type="binding site" evidence="6">
    <location>
        <begin position="101"/>
        <end position="105"/>
    </location>
    <ligand>
        <name>GTP</name>
        <dbReference type="ChEBI" id="CHEBI:37565"/>
    </ligand>
</feature>
<dbReference type="CDD" id="cd01434">
    <property type="entry name" value="EFG_mtEFG1_IV"/>
    <property type="match status" value="1"/>
</dbReference>
<dbReference type="SMART" id="SM00889">
    <property type="entry name" value="EFG_IV"/>
    <property type="match status" value="1"/>
</dbReference>
<dbReference type="Gene3D" id="3.40.50.300">
    <property type="entry name" value="P-loop containing nucleotide triphosphate hydrolases"/>
    <property type="match status" value="1"/>
</dbReference>
<evidence type="ECO:0000256" key="6">
    <source>
        <dbReference type="HAMAP-Rule" id="MF_00054"/>
    </source>
</evidence>
<dbReference type="InterPro" id="IPR004161">
    <property type="entry name" value="EFTu-like_2"/>
</dbReference>
<dbReference type="InterPro" id="IPR000640">
    <property type="entry name" value="EFG_V-like"/>
</dbReference>
<dbReference type="SUPFAM" id="SSF54980">
    <property type="entry name" value="EF-G C-terminal domain-like"/>
    <property type="match status" value="2"/>
</dbReference>
<evidence type="ECO:0000256" key="3">
    <source>
        <dbReference type="ARBA" id="ARBA00022768"/>
    </source>
</evidence>
<dbReference type="GO" id="GO:0032790">
    <property type="term" value="P:ribosome disassembly"/>
    <property type="evidence" value="ECO:0007669"/>
    <property type="project" value="TreeGrafter"/>
</dbReference>
<dbReference type="STRING" id="1619007.UX70_C0001G0210"/>
<evidence type="ECO:0000313" key="9">
    <source>
        <dbReference type="EMBL" id="AKM77938.1"/>
    </source>
</evidence>
<name>A0A0G4AS04_9BACT</name>
<evidence type="ECO:0000256" key="5">
    <source>
        <dbReference type="ARBA" id="ARBA00023134"/>
    </source>
</evidence>
<dbReference type="InterPro" id="IPR009022">
    <property type="entry name" value="EFG_III"/>
</dbReference>
<dbReference type="CDD" id="cd16262">
    <property type="entry name" value="EFG_III"/>
    <property type="match status" value="1"/>
</dbReference>
<dbReference type="InterPro" id="IPR005517">
    <property type="entry name" value="Transl_elong_EFG/EF2_IV"/>
</dbReference>
<dbReference type="FunFam" id="3.30.70.870:FF:000001">
    <property type="entry name" value="Elongation factor G"/>
    <property type="match status" value="1"/>
</dbReference>
<evidence type="ECO:0000259" key="8">
    <source>
        <dbReference type="PROSITE" id="PS51722"/>
    </source>
</evidence>
<dbReference type="KEGG" id="pwo:UX70_C0001G0210"/>
<dbReference type="FunFam" id="3.30.230.10:FF:000003">
    <property type="entry name" value="Elongation factor G"/>
    <property type="match status" value="1"/>
</dbReference>
<dbReference type="InterPro" id="IPR035647">
    <property type="entry name" value="EFG_III/V"/>
</dbReference>
<evidence type="ECO:0000256" key="4">
    <source>
        <dbReference type="ARBA" id="ARBA00022917"/>
    </source>
</evidence>
<dbReference type="SUPFAM" id="SSF50447">
    <property type="entry name" value="Translation proteins"/>
    <property type="match status" value="1"/>
</dbReference>
<dbReference type="InterPro" id="IPR041095">
    <property type="entry name" value="EFG_II"/>
</dbReference>
<dbReference type="FunFam" id="2.40.30.10:FF:000006">
    <property type="entry name" value="Elongation factor G"/>
    <property type="match status" value="1"/>
</dbReference>
<dbReference type="GO" id="GO:0005737">
    <property type="term" value="C:cytoplasm"/>
    <property type="evidence" value="ECO:0007669"/>
    <property type="project" value="UniProtKB-SubCell"/>
</dbReference>
<dbReference type="NCBIfam" id="NF009381">
    <property type="entry name" value="PRK12740.1-5"/>
    <property type="match status" value="1"/>
</dbReference>
<dbReference type="GO" id="GO:0003746">
    <property type="term" value="F:translation elongation factor activity"/>
    <property type="evidence" value="ECO:0007669"/>
    <property type="project" value="UniProtKB-UniRule"/>
</dbReference>
<dbReference type="CDD" id="cd04088">
    <property type="entry name" value="EFG_mtEFG_II"/>
    <property type="match status" value="1"/>
</dbReference>
<dbReference type="SUPFAM" id="SSF54211">
    <property type="entry name" value="Ribosomal protein S5 domain 2-like"/>
    <property type="match status" value="1"/>
</dbReference>
<sequence length="715" mass="80030">MRQYPIERYRDIGIIAHIDAGKTTISERILFYTGISHRIGEVHEGEAIMDWMEQERERGITITSAATNCFWTSSRKTRHLKTNEERQEAKRGNEHRINIIDTPGHVDFTVEVERSLRVLDGAVCAFDGVAGVEPQSETVWHQADKYKVPRMCFINKLDRTGASFDYSFKTIHERLTTNAVAIQYPIGSEAAFEGVVDLMTMKAIRFQGDHGENIIEGEIPADLKEKAEKMHAELVEKIVETDEALMEKYLAGEELSEEELRGGLRRATIDNKIVPVLTGSALKNKGVQLLLDAVLDYLPSPVDVDELKPAKGTDIKDETIELFRKPNDEEPFTALAFKIATDPFVGSLTYFRVYSGVLKKGSYVLNSTKGDQERISRIVRMHSNKREEVDEMYAGDLGAIVGLKNTSTGDTLCDPEKPIILERITFPEPVISVRIEPKTKADQEKMGIAMRRLAEEDPTFRIESDQETGETIIKGMGELHLEILIDRMKREFNVEANTGRPQVAYREAIKGEADAEGKYVKQSGGKGQYGHVKIKMKPSEQGKGFVFNNQIKGGAIPQEFISPVEKGLRESMDKGVIAGFPLSDVEVTLYDGSFHEVDSSEIAFKLAAGMAFAEAAKKAKPVLTEPFMQVQVLVPTEFMGDITGDINSKRGRIEAMNDRSNIKVIDAQVPLSEMFGYATKLRSMTQGRGSFSMVFDHYEEVPNNITQQIVEGKKQ</sequence>
<evidence type="ECO:0000256" key="2">
    <source>
        <dbReference type="ARBA" id="ARBA00022741"/>
    </source>
</evidence>
<keyword evidence="4 6" id="KW-0648">Protein biosynthesis</keyword>
<dbReference type="PROSITE" id="PS00301">
    <property type="entry name" value="G_TR_1"/>
    <property type="match status" value="1"/>
</dbReference>
<dbReference type="Gene3D" id="3.30.70.240">
    <property type="match status" value="1"/>
</dbReference>
<dbReference type="Pfam" id="PF00009">
    <property type="entry name" value="GTP_EFTU"/>
    <property type="match status" value="1"/>
</dbReference>
<dbReference type="InterPro" id="IPR031157">
    <property type="entry name" value="G_TR_CS"/>
</dbReference>
<reference evidence="9 10" key="1">
    <citation type="journal article" date="2015" name="Nature">
        <title>rRNA introns, odd ribosomes, and small enigmatic genomes across a large radiation of phyla.</title>
        <authorList>
            <person name="Brown C.T."/>
            <person name="Hug L.A."/>
            <person name="Thomas B.C."/>
            <person name="Sharon I."/>
            <person name="Castelle C.J."/>
            <person name="Singh A."/>
            <person name="Wilkins M.J."/>
            <person name="Williams K.H."/>
            <person name="Banfield J.F."/>
        </authorList>
    </citation>
    <scope>NUCLEOTIDE SEQUENCE [LARGE SCALE GENOMIC DNA]</scope>
</reference>
<dbReference type="PROSITE" id="PS51722">
    <property type="entry name" value="G_TR_2"/>
    <property type="match status" value="1"/>
</dbReference>
<comment type="function">
    <text evidence="6">Catalyzes the GTP-dependent ribosomal translocation step during translation elongation. During this step, the ribosome changes from the pre-translocational (PRE) to the post-translocational (POST) state as the newly formed A-site-bound peptidyl-tRNA and P-site-bound deacylated tRNA move to the P and E sites, respectively. Catalyzes the coordinated movement of the two tRNA molecules, the mRNA and conformational changes in the ribosome.</text>
</comment>
<dbReference type="InterPro" id="IPR009000">
    <property type="entry name" value="Transl_B-barrel_sf"/>
</dbReference>
<dbReference type="PATRIC" id="fig|1619007.4.peg.205"/>
<dbReference type="AlphaFoldDB" id="A0A0G4AS04"/>
<dbReference type="HAMAP" id="MF_00054_B">
    <property type="entry name" value="EF_G_EF_2_B"/>
    <property type="match status" value="1"/>
</dbReference>
<comment type="similarity">
    <text evidence="1 6">Belongs to the TRAFAC class translation factor GTPase superfamily. Classic translation factor GTPase family. EF-G/EF-2 subfamily.</text>
</comment>
<dbReference type="Gene3D" id="3.30.70.870">
    <property type="entry name" value="Elongation Factor G (Translational Gtpase), domain 3"/>
    <property type="match status" value="1"/>
</dbReference>
<dbReference type="SMART" id="SM00838">
    <property type="entry name" value="EFG_C"/>
    <property type="match status" value="1"/>
</dbReference>
<dbReference type="InterPro" id="IPR047872">
    <property type="entry name" value="EFG_IV"/>
</dbReference>
<protein>
    <recommendedName>
        <fullName evidence="6 7">Elongation factor G</fullName>
        <shortName evidence="6">EF-G</shortName>
    </recommendedName>
</protein>
<organism evidence="9 10">
    <name type="scientific">Candidatus Wolfebacteria bacterium GW2011_GWB1_47_1</name>
    <dbReference type="NCBI Taxonomy" id="1619007"/>
    <lineage>
        <taxon>Bacteria</taxon>
        <taxon>Candidatus Wolfeibacteriota</taxon>
    </lineage>
</organism>
<keyword evidence="5 6" id="KW-0342">GTP-binding</keyword>
<dbReference type="CDD" id="cd03713">
    <property type="entry name" value="EFG_mtEFG_C"/>
    <property type="match status" value="1"/>
</dbReference>
<dbReference type="NCBIfam" id="TIGR00484">
    <property type="entry name" value="EF-G"/>
    <property type="match status" value="1"/>
</dbReference>
<dbReference type="Pfam" id="PF03144">
    <property type="entry name" value="GTP_EFTU_D2"/>
    <property type="match status" value="1"/>
</dbReference>
<dbReference type="InterPro" id="IPR027417">
    <property type="entry name" value="P-loop_NTPase"/>
</dbReference>
<evidence type="ECO:0000256" key="1">
    <source>
        <dbReference type="ARBA" id="ARBA00005870"/>
    </source>
</evidence>
<proteinExistence type="inferred from homology"/>
<dbReference type="PRINTS" id="PR00315">
    <property type="entry name" value="ELONGATNFCT"/>
</dbReference>
<dbReference type="InterPro" id="IPR020568">
    <property type="entry name" value="Ribosomal_Su5_D2-typ_SF"/>
</dbReference>
<dbReference type="InterPro" id="IPR005225">
    <property type="entry name" value="Small_GTP-bd"/>
</dbReference>
<accession>A0A0G4AS04</accession>
<dbReference type="Gene3D" id="2.40.30.10">
    <property type="entry name" value="Translation factors"/>
    <property type="match status" value="1"/>
</dbReference>
<dbReference type="Pfam" id="PF03764">
    <property type="entry name" value="EFG_IV"/>
    <property type="match status" value="1"/>
</dbReference>
<dbReference type="CDD" id="cd01886">
    <property type="entry name" value="EF-G"/>
    <property type="match status" value="1"/>
</dbReference>
<feature type="binding site" evidence="6">
    <location>
        <begin position="155"/>
        <end position="158"/>
    </location>
    <ligand>
        <name>GTP</name>
        <dbReference type="ChEBI" id="CHEBI:37565"/>
    </ligand>
</feature>
<dbReference type="GO" id="GO:0003924">
    <property type="term" value="F:GTPase activity"/>
    <property type="evidence" value="ECO:0007669"/>
    <property type="project" value="InterPro"/>
</dbReference>
<comment type="subcellular location">
    <subcellularLocation>
        <location evidence="6">Cytoplasm</location>
    </subcellularLocation>
</comment>
<dbReference type="PANTHER" id="PTHR43261">
    <property type="entry name" value="TRANSLATION ELONGATION FACTOR G-RELATED"/>
    <property type="match status" value="1"/>
</dbReference>